<gene>
    <name evidence="1" type="ORF">PanWU01x14_230460</name>
</gene>
<keyword evidence="2" id="KW-1185">Reference proteome</keyword>
<dbReference type="EMBL" id="JXTB01000262">
    <property type="protein sequence ID" value="PON49366.1"/>
    <property type="molecule type" value="Genomic_DNA"/>
</dbReference>
<reference evidence="2" key="1">
    <citation type="submission" date="2016-06" db="EMBL/GenBank/DDBJ databases">
        <title>Parallel loss of symbiosis genes in relatives of nitrogen-fixing non-legume Parasponia.</title>
        <authorList>
            <person name="Van Velzen R."/>
            <person name="Holmer R."/>
            <person name="Bu F."/>
            <person name="Rutten L."/>
            <person name="Van Zeijl A."/>
            <person name="Liu W."/>
            <person name="Santuari L."/>
            <person name="Cao Q."/>
            <person name="Sharma T."/>
            <person name="Shen D."/>
            <person name="Roswanjaya Y."/>
            <person name="Wardhani T."/>
            <person name="Kalhor M.S."/>
            <person name="Jansen J."/>
            <person name="Van den Hoogen J."/>
            <person name="Gungor B."/>
            <person name="Hartog M."/>
            <person name="Hontelez J."/>
            <person name="Verver J."/>
            <person name="Yang W.-C."/>
            <person name="Schijlen E."/>
            <person name="Repin R."/>
            <person name="Schilthuizen M."/>
            <person name="Schranz E."/>
            <person name="Heidstra R."/>
            <person name="Miyata K."/>
            <person name="Fedorova E."/>
            <person name="Kohlen W."/>
            <person name="Bisseling T."/>
            <person name="Smit S."/>
            <person name="Geurts R."/>
        </authorList>
    </citation>
    <scope>NUCLEOTIDE SEQUENCE [LARGE SCALE GENOMIC DNA]</scope>
    <source>
        <strain evidence="2">cv. WU1-14</strain>
    </source>
</reference>
<organism evidence="1 2">
    <name type="scientific">Parasponia andersonii</name>
    <name type="common">Sponia andersonii</name>
    <dbReference type="NCBI Taxonomy" id="3476"/>
    <lineage>
        <taxon>Eukaryota</taxon>
        <taxon>Viridiplantae</taxon>
        <taxon>Streptophyta</taxon>
        <taxon>Embryophyta</taxon>
        <taxon>Tracheophyta</taxon>
        <taxon>Spermatophyta</taxon>
        <taxon>Magnoliopsida</taxon>
        <taxon>eudicotyledons</taxon>
        <taxon>Gunneridae</taxon>
        <taxon>Pentapetalae</taxon>
        <taxon>rosids</taxon>
        <taxon>fabids</taxon>
        <taxon>Rosales</taxon>
        <taxon>Cannabaceae</taxon>
        <taxon>Parasponia</taxon>
    </lineage>
</organism>
<comment type="caution">
    <text evidence="1">The sequence shown here is derived from an EMBL/GenBank/DDBJ whole genome shotgun (WGS) entry which is preliminary data.</text>
</comment>
<sequence length="186" mass="20750">MDRLRHIVHLFVDIKFEGSSNNLLETKSDNGLSWYFHMAKDDSDMKYLLIITYDKVSLVDVTVSTPRITQISSSSVGMKSDILEVGSNSKSSGPLSMFEIGSSSSNNIGSSTPSHVLTSSFSNSPSCDDVEGYLVDPNKLDDNKEKYMFANKILLKILLQKALDMFVIKNNFEFETVKSSPDRLMV</sequence>
<dbReference type="AlphaFoldDB" id="A0A2P5BKR6"/>
<name>A0A2P5BKR6_PARAD</name>
<evidence type="ECO:0000313" key="2">
    <source>
        <dbReference type="Proteomes" id="UP000237105"/>
    </source>
</evidence>
<accession>A0A2P5BKR6</accession>
<evidence type="ECO:0000313" key="1">
    <source>
        <dbReference type="EMBL" id="PON49366.1"/>
    </source>
</evidence>
<protein>
    <submittedName>
        <fullName evidence="1">Uncharacterized protein</fullName>
    </submittedName>
</protein>
<dbReference type="Proteomes" id="UP000237105">
    <property type="component" value="Unassembled WGS sequence"/>
</dbReference>
<proteinExistence type="predicted"/>
<dbReference type="OrthoDB" id="10383934at2759"/>